<dbReference type="PROSITE" id="PS50943">
    <property type="entry name" value="HTH_CROC1"/>
    <property type="match status" value="1"/>
</dbReference>
<keyword evidence="3" id="KW-1185">Reference proteome</keyword>
<sequence>MGLVEKIKKLCDEQNITFAELERRIGISNGQIRRWDKVSPKNDNLLKVAEHFNVSLDYLNNRTKIRSVVDQNCEEKETHTIAAHIKDDVTEDEMDDIKKYIEFLKSKRH</sequence>
<dbReference type="InterPro" id="IPR010982">
    <property type="entry name" value="Lambda_DNA-bd_dom_sf"/>
</dbReference>
<dbReference type="Pfam" id="PF01381">
    <property type="entry name" value="HTH_3"/>
    <property type="match status" value="1"/>
</dbReference>
<comment type="caution">
    <text evidence="2">The sequence shown here is derived from an EMBL/GenBank/DDBJ whole genome shotgun (WGS) entry which is preliminary data.</text>
</comment>
<organism evidence="2 3">
    <name type="scientific">Kurthia populi</name>
    <dbReference type="NCBI Taxonomy" id="1562132"/>
    <lineage>
        <taxon>Bacteria</taxon>
        <taxon>Bacillati</taxon>
        <taxon>Bacillota</taxon>
        <taxon>Bacilli</taxon>
        <taxon>Bacillales</taxon>
        <taxon>Caryophanaceae</taxon>
        <taxon>Kurthia</taxon>
    </lineage>
</organism>
<protein>
    <submittedName>
        <fullName evidence="2">Helix-turn-helix domain-containing protein</fullName>
    </submittedName>
</protein>
<evidence type="ECO:0000313" key="3">
    <source>
        <dbReference type="Proteomes" id="UP001597568"/>
    </source>
</evidence>
<dbReference type="Gene3D" id="1.10.260.40">
    <property type="entry name" value="lambda repressor-like DNA-binding domains"/>
    <property type="match status" value="1"/>
</dbReference>
<reference evidence="3" key="1">
    <citation type="journal article" date="2019" name="Int. J. Syst. Evol. Microbiol.">
        <title>The Global Catalogue of Microorganisms (GCM) 10K type strain sequencing project: providing services to taxonomists for standard genome sequencing and annotation.</title>
        <authorList>
            <consortium name="The Broad Institute Genomics Platform"/>
            <consortium name="The Broad Institute Genome Sequencing Center for Infectious Disease"/>
            <person name="Wu L."/>
            <person name="Ma J."/>
        </authorList>
    </citation>
    <scope>NUCLEOTIDE SEQUENCE [LARGE SCALE GENOMIC DNA]</scope>
    <source>
        <strain evidence="3">KCTC 33522</strain>
    </source>
</reference>
<dbReference type="InterPro" id="IPR001387">
    <property type="entry name" value="Cro/C1-type_HTH"/>
</dbReference>
<proteinExistence type="predicted"/>
<gene>
    <name evidence="2" type="ORF">ACFSY7_15570</name>
</gene>
<dbReference type="SUPFAM" id="SSF47413">
    <property type="entry name" value="lambda repressor-like DNA-binding domains"/>
    <property type="match status" value="1"/>
</dbReference>
<dbReference type="SMART" id="SM00530">
    <property type="entry name" value="HTH_XRE"/>
    <property type="match status" value="1"/>
</dbReference>
<accession>A0ABW5Y4B3</accession>
<name>A0ABW5Y4B3_9BACL</name>
<dbReference type="Proteomes" id="UP001597568">
    <property type="component" value="Unassembled WGS sequence"/>
</dbReference>
<dbReference type="EMBL" id="JBHUOR010000130">
    <property type="protein sequence ID" value="MFD2869912.1"/>
    <property type="molecule type" value="Genomic_DNA"/>
</dbReference>
<evidence type="ECO:0000313" key="2">
    <source>
        <dbReference type="EMBL" id="MFD2869912.1"/>
    </source>
</evidence>
<dbReference type="CDD" id="cd00093">
    <property type="entry name" value="HTH_XRE"/>
    <property type="match status" value="1"/>
</dbReference>
<feature type="domain" description="HTH cro/C1-type" evidence="1">
    <location>
        <begin position="7"/>
        <end position="59"/>
    </location>
</feature>
<dbReference type="RefSeq" id="WP_380148574.1">
    <property type="nucleotide sequence ID" value="NZ_JBHUOR010000130.1"/>
</dbReference>
<evidence type="ECO:0000259" key="1">
    <source>
        <dbReference type="PROSITE" id="PS50943"/>
    </source>
</evidence>